<dbReference type="Proteomes" id="UP000030780">
    <property type="component" value="Unassembled WGS sequence"/>
</dbReference>
<feature type="non-terminal residue" evidence="1">
    <location>
        <position position="1"/>
    </location>
</feature>
<accession>M7W2I4</accession>
<dbReference type="EMBL" id="KB638609">
    <property type="protein sequence ID" value="EMS11915.1"/>
    <property type="molecule type" value="Genomic_DNA"/>
</dbReference>
<protein>
    <submittedName>
        <fullName evidence="1">Uncharacterized protein</fullName>
    </submittedName>
</protein>
<organism evidence="1 2">
    <name type="scientific">Entamoeba histolytica HM-3:IMSS</name>
    <dbReference type="NCBI Taxonomy" id="885315"/>
    <lineage>
        <taxon>Eukaryota</taxon>
        <taxon>Amoebozoa</taxon>
        <taxon>Evosea</taxon>
        <taxon>Archamoebae</taxon>
        <taxon>Mastigamoebida</taxon>
        <taxon>Entamoebidae</taxon>
        <taxon>Entamoeba</taxon>
    </lineage>
</organism>
<name>M7W2I4_ENTHI</name>
<proteinExistence type="predicted"/>
<evidence type="ECO:0000313" key="1">
    <source>
        <dbReference type="EMBL" id="EMS11915.1"/>
    </source>
</evidence>
<sequence>RYDIEMNSINNDFNEERVSDNIQQNVKVISDTLQLKYFLKCV</sequence>
<dbReference type="AlphaFoldDB" id="M7W2I4"/>
<reference evidence="1 2" key="1">
    <citation type="submission" date="2013-01" db="EMBL/GenBank/DDBJ databases">
        <authorList>
            <person name="Inman J."/>
            <person name="Zafar N."/>
            <person name="Lorenzi H."/>
            <person name="Caler E."/>
        </authorList>
    </citation>
    <scope>NUCLEOTIDE SEQUENCE [LARGE SCALE GENOMIC DNA]</scope>
    <source>
        <strain evidence="1 2">HM-3:IMSS</strain>
    </source>
</reference>
<evidence type="ECO:0000313" key="2">
    <source>
        <dbReference type="Proteomes" id="UP000030780"/>
    </source>
</evidence>
<dbReference type="VEuPathDB" id="AmoebaDB:KM1_296330"/>
<gene>
    <name evidence="1" type="ORF">KM1_296330</name>
</gene>